<dbReference type="NCBIfam" id="NF005094">
    <property type="entry name" value="PRK06522.2-5"/>
    <property type="match status" value="1"/>
</dbReference>
<evidence type="ECO:0000256" key="4">
    <source>
        <dbReference type="ARBA" id="ARBA00013014"/>
    </source>
</evidence>
<dbReference type="SUPFAM" id="SSF48179">
    <property type="entry name" value="6-phosphogluconate dehydrogenase C-terminal domain-like"/>
    <property type="match status" value="1"/>
</dbReference>
<evidence type="ECO:0000256" key="5">
    <source>
        <dbReference type="ARBA" id="ARBA00019465"/>
    </source>
</evidence>
<comment type="function">
    <text evidence="1 11">Catalyzes the NADPH-dependent reduction of ketopantoate into pantoic acid.</text>
</comment>
<dbReference type="RefSeq" id="WP_101252768.1">
    <property type="nucleotide sequence ID" value="NZ_PIUM01000032.1"/>
</dbReference>
<dbReference type="InterPro" id="IPR013332">
    <property type="entry name" value="KPR_N"/>
</dbReference>
<comment type="similarity">
    <text evidence="3 11">Belongs to the ketopantoate reductase family.</text>
</comment>
<comment type="caution">
    <text evidence="14">The sequence shown here is derived from an EMBL/GenBank/DDBJ whole genome shotgun (WGS) entry which is preliminary data.</text>
</comment>
<comment type="pathway">
    <text evidence="2 11">Cofactor biosynthesis; (R)-pantothenate biosynthesis; (R)-pantoate from 3-methyl-2-oxobutanoate: step 2/2.</text>
</comment>
<evidence type="ECO:0000256" key="11">
    <source>
        <dbReference type="RuleBase" id="RU362068"/>
    </source>
</evidence>
<dbReference type="PANTHER" id="PTHR21708">
    <property type="entry name" value="PROBABLE 2-DEHYDROPANTOATE 2-REDUCTASE"/>
    <property type="match status" value="1"/>
</dbReference>
<evidence type="ECO:0000256" key="1">
    <source>
        <dbReference type="ARBA" id="ARBA00002919"/>
    </source>
</evidence>
<evidence type="ECO:0000256" key="9">
    <source>
        <dbReference type="ARBA" id="ARBA00032024"/>
    </source>
</evidence>
<dbReference type="Pfam" id="PF02558">
    <property type="entry name" value="ApbA"/>
    <property type="match status" value="1"/>
</dbReference>
<keyword evidence="6 11" id="KW-0566">Pantothenate biosynthesis</keyword>
<dbReference type="OrthoDB" id="247668at2"/>
<dbReference type="EC" id="1.1.1.169" evidence="4 11"/>
<dbReference type="SUPFAM" id="SSF51735">
    <property type="entry name" value="NAD(P)-binding Rossmann-fold domains"/>
    <property type="match status" value="1"/>
</dbReference>
<evidence type="ECO:0000259" key="13">
    <source>
        <dbReference type="Pfam" id="PF08546"/>
    </source>
</evidence>
<evidence type="ECO:0000256" key="3">
    <source>
        <dbReference type="ARBA" id="ARBA00007870"/>
    </source>
</evidence>
<accession>A0A2N3PPY1</accession>
<reference evidence="15" key="1">
    <citation type="submission" date="2017-12" db="EMBL/GenBank/DDBJ databases">
        <title>Draft genome sequence of Telmatospirillum siberiense 26-4b1T, an acidotolerant peatland alphaproteobacterium potentially involved in sulfur cycling.</title>
        <authorList>
            <person name="Hausmann B."/>
            <person name="Pjevac P."/>
            <person name="Schreck K."/>
            <person name="Herbold C.W."/>
            <person name="Daims H."/>
            <person name="Wagner M."/>
            <person name="Pester M."/>
            <person name="Loy A."/>
        </authorList>
    </citation>
    <scope>NUCLEOTIDE SEQUENCE [LARGE SCALE GENOMIC DNA]</scope>
    <source>
        <strain evidence="15">26-4b1</strain>
    </source>
</reference>
<dbReference type="Gene3D" id="1.10.1040.10">
    <property type="entry name" value="N-(1-d-carboxylethyl)-l-norvaline Dehydrogenase, domain 2"/>
    <property type="match status" value="1"/>
</dbReference>
<dbReference type="FunFam" id="1.10.1040.10:FF:000017">
    <property type="entry name" value="2-dehydropantoate 2-reductase"/>
    <property type="match status" value="1"/>
</dbReference>
<comment type="catalytic activity">
    <reaction evidence="10 11">
        <text>(R)-pantoate + NADP(+) = 2-dehydropantoate + NADPH + H(+)</text>
        <dbReference type="Rhea" id="RHEA:16233"/>
        <dbReference type="ChEBI" id="CHEBI:11561"/>
        <dbReference type="ChEBI" id="CHEBI:15378"/>
        <dbReference type="ChEBI" id="CHEBI:15980"/>
        <dbReference type="ChEBI" id="CHEBI:57783"/>
        <dbReference type="ChEBI" id="CHEBI:58349"/>
        <dbReference type="EC" id="1.1.1.169"/>
    </reaction>
</comment>
<evidence type="ECO:0000256" key="8">
    <source>
        <dbReference type="ARBA" id="ARBA00023002"/>
    </source>
</evidence>
<evidence type="ECO:0000256" key="10">
    <source>
        <dbReference type="ARBA" id="ARBA00048793"/>
    </source>
</evidence>
<proteinExistence type="inferred from homology"/>
<dbReference type="GO" id="GO:0015940">
    <property type="term" value="P:pantothenate biosynthetic process"/>
    <property type="evidence" value="ECO:0007669"/>
    <property type="project" value="UniProtKB-UniPathway"/>
</dbReference>
<name>A0A2N3PPY1_9PROT</name>
<dbReference type="Proteomes" id="UP000233293">
    <property type="component" value="Unassembled WGS sequence"/>
</dbReference>
<dbReference type="PANTHER" id="PTHR21708:SF26">
    <property type="entry name" value="2-DEHYDROPANTOATE 2-REDUCTASE"/>
    <property type="match status" value="1"/>
</dbReference>
<dbReference type="InterPro" id="IPR051402">
    <property type="entry name" value="KPR-Related"/>
</dbReference>
<evidence type="ECO:0000256" key="6">
    <source>
        <dbReference type="ARBA" id="ARBA00022655"/>
    </source>
</evidence>
<dbReference type="UniPathway" id="UPA00028">
    <property type="reaction ID" value="UER00004"/>
</dbReference>
<dbReference type="InterPro" id="IPR036291">
    <property type="entry name" value="NAD(P)-bd_dom_sf"/>
</dbReference>
<dbReference type="InterPro" id="IPR013328">
    <property type="entry name" value="6PGD_dom2"/>
</dbReference>
<organism evidence="14 15">
    <name type="scientific">Telmatospirillum siberiense</name>
    <dbReference type="NCBI Taxonomy" id="382514"/>
    <lineage>
        <taxon>Bacteria</taxon>
        <taxon>Pseudomonadati</taxon>
        <taxon>Pseudomonadota</taxon>
        <taxon>Alphaproteobacteria</taxon>
        <taxon>Rhodospirillales</taxon>
        <taxon>Rhodospirillaceae</taxon>
        <taxon>Telmatospirillum</taxon>
    </lineage>
</organism>
<dbReference type="EMBL" id="PIUM01000032">
    <property type="protein sequence ID" value="PKU22444.1"/>
    <property type="molecule type" value="Genomic_DNA"/>
</dbReference>
<evidence type="ECO:0000313" key="15">
    <source>
        <dbReference type="Proteomes" id="UP000233293"/>
    </source>
</evidence>
<gene>
    <name evidence="14" type="ORF">CWS72_21835</name>
</gene>
<feature type="domain" description="Ketopantoate reductase C-terminal" evidence="13">
    <location>
        <begin position="178"/>
        <end position="300"/>
    </location>
</feature>
<dbReference type="Pfam" id="PF08546">
    <property type="entry name" value="ApbA_C"/>
    <property type="match status" value="1"/>
</dbReference>
<dbReference type="InterPro" id="IPR008927">
    <property type="entry name" value="6-PGluconate_DH-like_C_sf"/>
</dbReference>
<dbReference type="NCBIfam" id="TIGR00745">
    <property type="entry name" value="apbA_panE"/>
    <property type="match status" value="1"/>
</dbReference>
<evidence type="ECO:0000259" key="12">
    <source>
        <dbReference type="Pfam" id="PF02558"/>
    </source>
</evidence>
<evidence type="ECO:0000313" key="14">
    <source>
        <dbReference type="EMBL" id="PKU22444.1"/>
    </source>
</evidence>
<dbReference type="GO" id="GO:0005737">
    <property type="term" value="C:cytoplasm"/>
    <property type="evidence" value="ECO:0007669"/>
    <property type="project" value="TreeGrafter"/>
</dbReference>
<dbReference type="InterPro" id="IPR013752">
    <property type="entry name" value="KPA_reductase"/>
</dbReference>
<sequence>MRVLVVGAGAIGGYFGGRLLEAGIDVTFLVRPRRAAQLAADGLVVTSPHGDIALPARTVLAEALTAPWDLVLLGCKAYDLAAAMESVAPAVGPETMILPLLNGMRHLDSLDERFGAGHVLGGLCAIAATLDEAGVVRHLNDIHLLAFGERDGSESARIKAVADVFSRARAQWRSSRQIVQEMWEKWVFLSTLAASTCLLRASVGDIVMAGGVDTLGGLLAEAQSIAEAEGYGSRPDILDKARTQLTAAGSSLSASMMRDVEKGGPVEADHVIGDLLRRAQAAGLGVPLLKLAHLHLKAYEARRQRESVRR</sequence>
<dbReference type="Gene3D" id="3.40.50.720">
    <property type="entry name" value="NAD(P)-binding Rossmann-like Domain"/>
    <property type="match status" value="1"/>
</dbReference>
<keyword evidence="7 11" id="KW-0521">NADP</keyword>
<dbReference type="FunFam" id="3.40.50.720:FF:000307">
    <property type="entry name" value="2-dehydropantoate 2-reductase"/>
    <property type="match status" value="1"/>
</dbReference>
<keyword evidence="8 11" id="KW-0560">Oxidoreductase</keyword>
<keyword evidence="15" id="KW-1185">Reference proteome</keyword>
<dbReference type="GO" id="GO:0008677">
    <property type="term" value="F:2-dehydropantoate 2-reductase activity"/>
    <property type="evidence" value="ECO:0007669"/>
    <property type="project" value="UniProtKB-EC"/>
</dbReference>
<evidence type="ECO:0000256" key="2">
    <source>
        <dbReference type="ARBA" id="ARBA00004994"/>
    </source>
</evidence>
<evidence type="ECO:0000256" key="7">
    <source>
        <dbReference type="ARBA" id="ARBA00022857"/>
    </source>
</evidence>
<protein>
    <recommendedName>
        <fullName evidence="5 11">2-dehydropantoate 2-reductase</fullName>
        <ecNumber evidence="4 11">1.1.1.169</ecNumber>
    </recommendedName>
    <alternativeName>
        <fullName evidence="9 11">Ketopantoate reductase</fullName>
    </alternativeName>
</protein>
<dbReference type="AlphaFoldDB" id="A0A2N3PPY1"/>
<dbReference type="InterPro" id="IPR003710">
    <property type="entry name" value="ApbA"/>
</dbReference>
<feature type="domain" description="Ketopantoate reductase N-terminal" evidence="12">
    <location>
        <begin position="3"/>
        <end position="150"/>
    </location>
</feature>